<dbReference type="AlphaFoldDB" id="A0A840V354"/>
<dbReference type="Pfam" id="PF03992">
    <property type="entry name" value="ABM"/>
    <property type="match status" value="1"/>
</dbReference>
<protein>
    <submittedName>
        <fullName evidence="2">Quinol monooxygenase YgiN</fullName>
    </submittedName>
</protein>
<dbReference type="SUPFAM" id="SSF54909">
    <property type="entry name" value="Dimeric alpha+beta barrel"/>
    <property type="match status" value="1"/>
</dbReference>
<comment type="caution">
    <text evidence="2">The sequence shown here is derived from an EMBL/GenBank/DDBJ whole genome shotgun (WGS) entry which is preliminary data.</text>
</comment>
<keyword evidence="2" id="KW-0560">Oxidoreductase</keyword>
<reference evidence="2 3" key="1">
    <citation type="submission" date="2020-08" db="EMBL/GenBank/DDBJ databases">
        <title>Genomic Encyclopedia of Type Strains, Phase IV (KMG-IV): sequencing the most valuable type-strain genomes for metagenomic binning, comparative biology and taxonomic classification.</title>
        <authorList>
            <person name="Goeker M."/>
        </authorList>
    </citation>
    <scope>NUCLEOTIDE SEQUENCE [LARGE SCALE GENOMIC DNA]</scope>
    <source>
        <strain evidence="2 3">DSM 28570</strain>
    </source>
</reference>
<dbReference type="RefSeq" id="WP_183350646.1">
    <property type="nucleotide sequence ID" value="NZ_JACHEO010000009.1"/>
</dbReference>
<accession>A0A840V354</accession>
<name>A0A840V354_9BACT</name>
<keyword evidence="2" id="KW-0503">Monooxygenase</keyword>
<organism evidence="2 3">
    <name type="scientific">Desulfoprunum benzoelyticum</name>
    <dbReference type="NCBI Taxonomy" id="1506996"/>
    <lineage>
        <taxon>Bacteria</taxon>
        <taxon>Pseudomonadati</taxon>
        <taxon>Thermodesulfobacteriota</taxon>
        <taxon>Desulfobulbia</taxon>
        <taxon>Desulfobulbales</taxon>
        <taxon>Desulfobulbaceae</taxon>
        <taxon>Desulfoprunum</taxon>
    </lineage>
</organism>
<dbReference type="InterPro" id="IPR007138">
    <property type="entry name" value="ABM_dom"/>
</dbReference>
<evidence type="ECO:0000313" key="3">
    <source>
        <dbReference type="Proteomes" id="UP000539642"/>
    </source>
</evidence>
<feature type="domain" description="ABM" evidence="1">
    <location>
        <begin position="1"/>
        <end position="75"/>
    </location>
</feature>
<dbReference type="Gene3D" id="3.30.70.100">
    <property type="match status" value="1"/>
</dbReference>
<gene>
    <name evidence="2" type="ORF">HNQ81_001900</name>
</gene>
<dbReference type="Proteomes" id="UP000539642">
    <property type="component" value="Unassembled WGS sequence"/>
</dbReference>
<evidence type="ECO:0000313" key="2">
    <source>
        <dbReference type="EMBL" id="MBB5348169.1"/>
    </source>
</evidence>
<dbReference type="InterPro" id="IPR011008">
    <property type="entry name" value="Dimeric_a/b-barrel"/>
</dbReference>
<dbReference type="GO" id="GO:0004497">
    <property type="term" value="F:monooxygenase activity"/>
    <property type="evidence" value="ECO:0007669"/>
    <property type="project" value="UniProtKB-KW"/>
</dbReference>
<dbReference type="EMBL" id="JACHEO010000009">
    <property type="protein sequence ID" value="MBB5348169.1"/>
    <property type="molecule type" value="Genomic_DNA"/>
</dbReference>
<sequence>MLLSLITIYPFPGDESKIIDVLDSMQGVVTTKADCQGCFLTVEAITGRSICYMERWRTREALDRHLRSPLYRQILEVIELSRGQPTFEFLEVKELGGLSLVEQARVLNPVTENSTKET</sequence>
<proteinExistence type="predicted"/>
<evidence type="ECO:0000259" key="1">
    <source>
        <dbReference type="Pfam" id="PF03992"/>
    </source>
</evidence>
<keyword evidence="3" id="KW-1185">Reference proteome</keyword>